<feature type="transmembrane region" description="Helical" evidence="5">
    <location>
        <begin position="21"/>
        <end position="40"/>
    </location>
</feature>
<dbReference type="PROSITE" id="PS50111">
    <property type="entry name" value="CHEMOTAXIS_TRANSDUC_2"/>
    <property type="match status" value="1"/>
</dbReference>
<evidence type="ECO:0000313" key="8">
    <source>
        <dbReference type="Proteomes" id="UP000275663"/>
    </source>
</evidence>
<dbReference type="Gene3D" id="1.10.287.950">
    <property type="entry name" value="Methyl-accepting chemotaxis protein"/>
    <property type="match status" value="1"/>
</dbReference>
<dbReference type="Proteomes" id="UP000275663">
    <property type="component" value="Chromosome"/>
</dbReference>
<dbReference type="SUPFAM" id="SSF58104">
    <property type="entry name" value="Methyl-accepting chemotaxis protein (MCP) signaling domain"/>
    <property type="match status" value="1"/>
</dbReference>
<organism evidence="7 8">
    <name type="scientific">Undibacterium parvum</name>
    <dbReference type="NCBI Taxonomy" id="401471"/>
    <lineage>
        <taxon>Bacteria</taxon>
        <taxon>Pseudomonadati</taxon>
        <taxon>Pseudomonadota</taxon>
        <taxon>Betaproteobacteria</taxon>
        <taxon>Burkholderiales</taxon>
        <taxon>Oxalobacteraceae</taxon>
        <taxon>Undibacterium</taxon>
    </lineage>
</organism>
<dbReference type="InterPro" id="IPR004090">
    <property type="entry name" value="Chemotax_Me-accpt_rcpt"/>
</dbReference>
<dbReference type="KEGG" id="upv:EJN92_11900"/>
<dbReference type="GO" id="GO:0004888">
    <property type="term" value="F:transmembrane signaling receptor activity"/>
    <property type="evidence" value="ECO:0007669"/>
    <property type="project" value="InterPro"/>
</dbReference>
<feature type="compositionally biased region" description="Polar residues" evidence="4">
    <location>
        <begin position="384"/>
        <end position="396"/>
    </location>
</feature>
<keyword evidence="5" id="KW-0472">Membrane</keyword>
<dbReference type="PRINTS" id="PR00260">
    <property type="entry name" value="CHEMTRNSDUCR"/>
</dbReference>
<evidence type="ECO:0000256" key="2">
    <source>
        <dbReference type="ARBA" id="ARBA00029447"/>
    </source>
</evidence>
<keyword evidence="1 3" id="KW-0807">Transducer</keyword>
<evidence type="ECO:0000256" key="3">
    <source>
        <dbReference type="PROSITE-ProRule" id="PRU00284"/>
    </source>
</evidence>
<proteinExistence type="inferred from homology"/>
<dbReference type="SMART" id="SM00283">
    <property type="entry name" value="MA"/>
    <property type="match status" value="1"/>
</dbReference>
<dbReference type="PANTHER" id="PTHR32089">
    <property type="entry name" value="METHYL-ACCEPTING CHEMOTAXIS PROTEIN MCPB"/>
    <property type="match status" value="1"/>
</dbReference>
<evidence type="ECO:0000259" key="6">
    <source>
        <dbReference type="PROSITE" id="PS50111"/>
    </source>
</evidence>
<keyword evidence="5" id="KW-0812">Transmembrane</keyword>
<sequence length="405" mass="44249">MQVTRSKLAYGTCSRQLGAIKLAYAFPALILVFSAVPVFSKKSLPAIISFFGILLVLVIWTRLNQKKELEAEEALATAAANKAHIRHSYAPAQAVTLVSEQLPSELLNTVLPVWQNHVLTVKSQTENAVIQLINSFGSLIQQFDEAGFSSKASGENSDKHQATINLINLCQQDLEPVIAHLEQMIDSKGELLDAIKTLAESVADLKDMAHSVGVIAAQTNLLAINASIEAARAGAHGRGFAVVAGEVRRLSLISGETGKTIGERVTQINEVVKSTLKTAQKANEQDRKVMQQSGKVVKEVLGHVQSLGDAAEEMRSRGEVIRNDVENLLVTLQYQDRVSQILDVLDRDIGKLLKTMAEQIPMPSTAEWMADLETYYTMHDQHSSHVQARGTPSQSASKDDEITFF</sequence>
<protein>
    <recommendedName>
        <fullName evidence="6">Methyl-accepting transducer domain-containing protein</fullName>
    </recommendedName>
</protein>
<dbReference type="RefSeq" id="WP_126128021.1">
    <property type="nucleotide sequence ID" value="NZ_CP034464.1"/>
</dbReference>
<dbReference type="EMBL" id="CP034464">
    <property type="protein sequence ID" value="AZP12642.1"/>
    <property type="molecule type" value="Genomic_DNA"/>
</dbReference>
<feature type="region of interest" description="Disordered" evidence="4">
    <location>
        <begin position="383"/>
        <end position="405"/>
    </location>
</feature>
<dbReference type="Pfam" id="PF00015">
    <property type="entry name" value="MCPsignal"/>
    <property type="match status" value="1"/>
</dbReference>
<evidence type="ECO:0000313" key="7">
    <source>
        <dbReference type="EMBL" id="AZP12642.1"/>
    </source>
</evidence>
<evidence type="ECO:0000256" key="5">
    <source>
        <dbReference type="SAM" id="Phobius"/>
    </source>
</evidence>
<feature type="domain" description="Methyl-accepting transducer" evidence="6">
    <location>
        <begin position="174"/>
        <end position="342"/>
    </location>
</feature>
<dbReference type="GO" id="GO:0006935">
    <property type="term" value="P:chemotaxis"/>
    <property type="evidence" value="ECO:0007669"/>
    <property type="project" value="InterPro"/>
</dbReference>
<dbReference type="OrthoDB" id="3288815at2"/>
<name>A0A3Q9BR96_9BURK</name>
<dbReference type="PANTHER" id="PTHR32089:SF41">
    <property type="entry name" value="METHYL-ACCEPTING CHEMOTAXIS PROTEIN"/>
    <property type="match status" value="1"/>
</dbReference>
<reference evidence="7 8" key="1">
    <citation type="journal article" date="2011" name="Int. J. Syst. Evol. Microbiol.">
        <title>Description of Undibacterium oligocarboniphilum sp. nov., isolated from purified water, and Undibacterium pigrum strain CCUG 49012 as the type strain of Undibacterium parvum sp. nov., and emended descriptions of the genus Undibacterium and the species Undibacterium pigrum.</title>
        <authorList>
            <person name="Eder W."/>
            <person name="Wanner G."/>
            <person name="Ludwig W."/>
            <person name="Busse H.J."/>
            <person name="Ziemke-Kageler F."/>
            <person name="Lang E."/>
        </authorList>
    </citation>
    <scope>NUCLEOTIDE SEQUENCE [LARGE SCALE GENOMIC DNA]</scope>
    <source>
        <strain evidence="7 8">DSM 23061</strain>
    </source>
</reference>
<keyword evidence="8" id="KW-1185">Reference proteome</keyword>
<evidence type="ECO:0000256" key="1">
    <source>
        <dbReference type="ARBA" id="ARBA00023224"/>
    </source>
</evidence>
<keyword evidence="5" id="KW-1133">Transmembrane helix</keyword>
<dbReference type="GO" id="GO:0007165">
    <property type="term" value="P:signal transduction"/>
    <property type="evidence" value="ECO:0007669"/>
    <property type="project" value="UniProtKB-KW"/>
</dbReference>
<dbReference type="InterPro" id="IPR004089">
    <property type="entry name" value="MCPsignal_dom"/>
</dbReference>
<dbReference type="AlphaFoldDB" id="A0A3Q9BR96"/>
<dbReference type="GO" id="GO:0016020">
    <property type="term" value="C:membrane"/>
    <property type="evidence" value="ECO:0007669"/>
    <property type="project" value="InterPro"/>
</dbReference>
<evidence type="ECO:0000256" key="4">
    <source>
        <dbReference type="SAM" id="MobiDB-lite"/>
    </source>
</evidence>
<accession>A0A3Q9BR96</accession>
<gene>
    <name evidence="7" type="ORF">EJN92_11900</name>
</gene>
<comment type="similarity">
    <text evidence="2">Belongs to the methyl-accepting chemotaxis (MCP) protein family.</text>
</comment>
<feature type="transmembrane region" description="Helical" evidence="5">
    <location>
        <begin position="46"/>
        <end position="63"/>
    </location>
</feature>